<protein>
    <submittedName>
        <fullName evidence="1">Uncharacterized protein</fullName>
    </submittedName>
</protein>
<evidence type="ECO:0000313" key="2">
    <source>
        <dbReference type="Proteomes" id="UP000182241"/>
    </source>
</evidence>
<dbReference type="RefSeq" id="WP_139286260.1">
    <property type="nucleotide sequence ID" value="NZ_CBDRGN010000003.1"/>
</dbReference>
<evidence type="ECO:0000313" key="1">
    <source>
        <dbReference type="EMBL" id="SED03890.1"/>
    </source>
</evidence>
<keyword evidence="2" id="KW-1185">Reference proteome</keyword>
<reference evidence="2" key="1">
    <citation type="submission" date="2016-10" db="EMBL/GenBank/DDBJ databases">
        <authorList>
            <person name="Varghese N."/>
            <person name="Submissions S."/>
        </authorList>
    </citation>
    <scope>NUCLEOTIDE SEQUENCE [LARGE SCALE GENOMIC DNA]</scope>
    <source>
        <strain evidence="2">DSM 44234</strain>
    </source>
</reference>
<dbReference type="OrthoDB" id="4991189at2"/>
<gene>
    <name evidence="1" type="ORF">SAMN04489793_3791</name>
</gene>
<organism evidence="1 2">
    <name type="scientific">Tsukamurella tyrosinosolvens</name>
    <dbReference type="NCBI Taxonomy" id="57704"/>
    <lineage>
        <taxon>Bacteria</taxon>
        <taxon>Bacillati</taxon>
        <taxon>Actinomycetota</taxon>
        <taxon>Actinomycetes</taxon>
        <taxon>Mycobacteriales</taxon>
        <taxon>Tsukamurellaceae</taxon>
        <taxon>Tsukamurella</taxon>
    </lineage>
</organism>
<dbReference type="Proteomes" id="UP000182241">
    <property type="component" value="Unassembled WGS sequence"/>
</dbReference>
<accession>A0A1H4XFF4</accession>
<dbReference type="STRING" id="57704.SAMN04489793_3791"/>
<proteinExistence type="predicted"/>
<name>A0A1H4XFF4_TSUTY</name>
<dbReference type="EMBL" id="FNSA01000003">
    <property type="protein sequence ID" value="SED03890.1"/>
    <property type="molecule type" value="Genomic_DNA"/>
</dbReference>
<dbReference type="AlphaFoldDB" id="A0A1H4XFF4"/>
<sequence>MTVRAGVVRHDRRVDNWDALQRTPIPELQRRAALIEMIDDFLEPSPVENGLFVWEDGGGQNTAWQFSDDGRVLLLTYEHEGLLNVINEELIVQRGFYDGVPTDLMELVLRDSAATGFIDFSDESLGTVLVASGVFWFDGDVWHIAEGLTRYCAENDVYIGESGFDYCTRPYLLGQDFTADTYYQKFALMDWMKEPERAELRRTIDAGFAAYGE</sequence>